<sequence>MEDELLKIFNDDRQQIGVATREEVHKKGYWHETFHCWFLKQEKAELFLYLQLRSDRKKDYPNLLDITAAGHILANETIQDGIREVNEEIGIHIAIEQLISLGNIDYCVIKENFIDKEIAHVYLYQSNHTFHDFHLQEEEVSGIVKVALNDFEQLWFGESNSIYIHGFKQEHHEKRVPIEMTVGKEMFVPHDVLFYQTVINRIKEAIT</sequence>
<feature type="domain" description="Nudix hydrolase" evidence="1">
    <location>
        <begin position="29"/>
        <end position="168"/>
    </location>
</feature>
<dbReference type="Pfam" id="PF00293">
    <property type="entry name" value="NUDIX"/>
    <property type="match status" value="1"/>
</dbReference>
<dbReference type="PANTHER" id="PTHR10885:SF0">
    <property type="entry name" value="ISOPENTENYL-DIPHOSPHATE DELTA-ISOMERASE"/>
    <property type="match status" value="1"/>
</dbReference>
<gene>
    <name evidence="2" type="ORF">J2S02_002653</name>
</gene>
<dbReference type="GO" id="GO:0016853">
    <property type="term" value="F:isomerase activity"/>
    <property type="evidence" value="ECO:0007669"/>
    <property type="project" value="UniProtKB-KW"/>
</dbReference>
<accession>A0ABT9Z420</accession>
<dbReference type="EMBL" id="JAUSTZ010000004">
    <property type="protein sequence ID" value="MDQ0226308.1"/>
    <property type="molecule type" value="Genomic_DNA"/>
</dbReference>
<name>A0ABT9Z420_9BACI</name>
<dbReference type="Gene3D" id="3.90.79.10">
    <property type="entry name" value="Nucleoside Triphosphate Pyrophosphohydrolase"/>
    <property type="match status" value="1"/>
</dbReference>
<keyword evidence="3" id="KW-1185">Reference proteome</keyword>
<comment type="caution">
    <text evidence="2">The sequence shown here is derived from an EMBL/GenBank/DDBJ whole genome shotgun (WGS) entry which is preliminary data.</text>
</comment>
<evidence type="ECO:0000313" key="3">
    <source>
        <dbReference type="Proteomes" id="UP001232245"/>
    </source>
</evidence>
<organism evidence="2 3">
    <name type="scientific">Metabacillus niabensis</name>
    <dbReference type="NCBI Taxonomy" id="324854"/>
    <lineage>
        <taxon>Bacteria</taxon>
        <taxon>Bacillati</taxon>
        <taxon>Bacillota</taxon>
        <taxon>Bacilli</taxon>
        <taxon>Bacillales</taxon>
        <taxon>Bacillaceae</taxon>
        <taxon>Metabacillus</taxon>
    </lineage>
</organism>
<dbReference type="PROSITE" id="PS51462">
    <property type="entry name" value="NUDIX"/>
    <property type="match status" value="1"/>
</dbReference>
<keyword evidence="2" id="KW-0413">Isomerase</keyword>
<evidence type="ECO:0000313" key="2">
    <source>
        <dbReference type="EMBL" id="MDQ0226308.1"/>
    </source>
</evidence>
<proteinExistence type="predicted"/>
<evidence type="ECO:0000259" key="1">
    <source>
        <dbReference type="PROSITE" id="PS51462"/>
    </source>
</evidence>
<dbReference type="InterPro" id="IPR015797">
    <property type="entry name" value="NUDIX_hydrolase-like_dom_sf"/>
</dbReference>
<dbReference type="PANTHER" id="PTHR10885">
    <property type="entry name" value="ISOPENTENYL-DIPHOSPHATE DELTA-ISOMERASE"/>
    <property type="match status" value="1"/>
</dbReference>
<dbReference type="CDD" id="cd04692">
    <property type="entry name" value="NUDIX_Hydrolase"/>
    <property type="match status" value="1"/>
</dbReference>
<dbReference type="SUPFAM" id="SSF55811">
    <property type="entry name" value="Nudix"/>
    <property type="match status" value="1"/>
</dbReference>
<reference evidence="2 3" key="1">
    <citation type="submission" date="2023-07" db="EMBL/GenBank/DDBJ databases">
        <title>Genomic Encyclopedia of Type Strains, Phase IV (KMG-IV): sequencing the most valuable type-strain genomes for metagenomic binning, comparative biology and taxonomic classification.</title>
        <authorList>
            <person name="Goeker M."/>
        </authorList>
    </citation>
    <scope>NUCLEOTIDE SEQUENCE [LARGE SCALE GENOMIC DNA]</scope>
    <source>
        <strain evidence="2 3">DSM 17723</strain>
    </source>
</reference>
<dbReference type="RefSeq" id="WP_174881776.1">
    <property type="nucleotide sequence ID" value="NZ_CADEPK010000430.1"/>
</dbReference>
<dbReference type="InterPro" id="IPR000086">
    <property type="entry name" value="NUDIX_hydrolase_dom"/>
</dbReference>
<dbReference type="Proteomes" id="UP001232245">
    <property type="component" value="Unassembled WGS sequence"/>
</dbReference>
<protein>
    <submittedName>
        <fullName evidence="2">Isopentenyldiphosphate isomerase</fullName>
    </submittedName>
</protein>